<evidence type="ECO:0000313" key="4">
    <source>
        <dbReference type="Proteomes" id="UP000008291"/>
    </source>
</evidence>
<dbReference type="eggNOG" id="COG3762">
    <property type="taxonomic scope" value="Bacteria"/>
</dbReference>
<name>Q3SI61_THIDA</name>
<dbReference type="EMBL" id="CP000116">
    <property type="protein sequence ID" value="AAZ97672.1"/>
    <property type="molecule type" value="Genomic_DNA"/>
</dbReference>
<proteinExistence type="predicted"/>
<gene>
    <name evidence="3" type="ordered locus">Tbd_1719</name>
</gene>
<dbReference type="PANTHER" id="PTHR30373">
    <property type="entry name" value="UPF0603 PROTEIN YGCG"/>
    <property type="match status" value="1"/>
</dbReference>
<dbReference type="PANTHER" id="PTHR30373:SF8">
    <property type="entry name" value="BLL7265 PROTEIN"/>
    <property type="match status" value="1"/>
</dbReference>
<organism evidence="3 4">
    <name type="scientific">Thiobacillus denitrificans (strain ATCC 25259 / T1)</name>
    <dbReference type="NCBI Taxonomy" id="292415"/>
    <lineage>
        <taxon>Bacteria</taxon>
        <taxon>Pseudomonadati</taxon>
        <taxon>Pseudomonadota</taxon>
        <taxon>Betaproteobacteria</taxon>
        <taxon>Nitrosomonadales</taxon>
        <taxon>Thiobacillaceae</taxon>
        <taxon>Thiobacillus</taxon>
    </lineage>
</organism>
<reference evidence="3 4" key="1">
    <citation type="journal article" date="2006" name="J. Bacteriol.">
        <title>The genome sequence of the obligately chemolithoautotrophic, facultatively anaerobic bacterium Thiobacillus denitrificans.</title>
        <authorList>
            <person name="Beller H.R."/>
            <person name="Chain P.S."/>
            <person name="Letain T.E."/>
            <person name="Chakicherla A."/>
            <person name="Larimer F.W."/>
            <person name="Richardson P.M."/>
            <person name="Coleman M.A."/>
            <person name="Wood A.P."/>
            <person name="Kelly D.P."/>
        </authorList>
    </citation>
    <scope>NUCLEOTIDE SEQUENCE [LARGE SCALE GENOMIC DNA]</scope>
    <source>
        <strain evidence="3 4">ATCC 25259</strain>
    </source>
</reference>
<evidence type="ECO:0000256" key="1">
    <source>
        <dbReference type="SAM" id="MobiDB-lite"/>
    </source>
</evidence>
<evidence type="ECO:0000259" key="2">
    <source>
        <dbReference type="Pfam" id="PF04536"/>
    </source>
</evidence>
<dbReference type="InterPro" id="IPR007621">
    <property type="entry name" value="TPM_dom"/>
</dbReference>
<protein>
    <recommendedName>
        <fullName evidence="2">TPM domain-containing protein</fullName>
    </recommendedName>
</protein>
<dbReference type="Proteomes" id="UP000008291">
    <property type="component" value="Chromosome"/>
</dbReference>
<feature type="domain" description="TPM" evidence="2">
    <location>
        <begin position="22"/>
        <end position="142"/>
    </location>
</feature>
<dbReference type="KEGG" id="tbd:Tbd_1719"/>
<keyword evidence="4" id="KW-1185">Reference proteome</keyword>
<sequence length="169" mass="19045">MVNFRRWFRHLFMPPRAWQRAFPQATLDAIESAVRAAETRHRGEIRFAIENSLPPGEVWRGVRGRERALEAFSTLRVWDTEHNSGVLIYLLLADHDIEIVADRGIAAKVDAAAWERVAEAMEAAFRRGEFERGAIEGVAQVSTLLATHFPAEASSGENPDELDNRPVVL</sequence>
<dbReference type="Pfam" id="PF04536">
    <property type="entry name" value="TPM_phosphatase"/>
    <property type="match status" value="1"/>
</dbReference>
<feature type="region of interest" description="Disordered" evidence="1">
    <location>
        <begin position="150"/>
        <end position="169"/>
    </location>
</feature>
<accession>Q3SI61</accession>
<evidence type="ECO:0000313" key="3">
    <source>
        <dbReference type="EMBL" id="AAZ97672.1"/>
    </source>
</evidence>
<dbReference type="OrthoDB" id="5683663at2"/>
<dbReference type="Gene3D" id="3.10.310.50">
    <property type="match status" value="1"/>
</dbReference>
<dbReference type="RefSeq" id="WP_011312231.1">
    <property type="nucleotide sequence ID" value="NC_007404.1"/>
</dbReference>
<dbReference type="STRING" id="292415.Tbd_1719"/>
<dbReference type="AlphaFoldDB" id="Q3SI61"/>
<dbReference type="HOGENOM" id="CLU_086382_1_0_4"/>